<evidence type="ECO:0000313" key="3">
    <source>
        <dbReference type="Proteomes" id="UP001430953"/>
    </source>
</evidence>
<sequence length="82" mass="9104">MVTSPSTKLINDQLSVLSLIFLSAVSARLGTEEGKCSLPVLLRPHCYACARHFASSARVVNFTKREAFKIPYKIHSTFVVHL</sequence>
<feature type="chain" id="PRO_5043732936" description="Secreted protein" evidence="1">
    <location>
        <begin position="28"/>
        <end position="82"/>
    </location>
</feature>
<evidence type="ECO:0000256" key="1">
    <source>
        <dbReference type="SAM" id="SignalP"/>
    </source>
</evidence>
<proteinExistence type="predicted"/>
<evidence type="ECO:0000313" key="2">
    <source>
        <dbReference type="EMBL" id="KAL0109252.1"/>
    </source>
</evidence>
<dbReference type="Proteomes" id="UP001430953">
    <property type="component" value="Unassembled WGS sequence"/>
</dbReference>
<protein>
    <recommendedName>
        <fullName evidence="4">Secreted protein</fullName>
    </recommendedName>
</protein>
<feature type="signal peptide" evidence="1">
    <location>
        <begin position="1"/>
        <end position="27"/>
    </location>
</feature>
<accession>A0AAW2F548</accession>
<keyword evidence="3" id="KW-1185">Reference proteome</keyword>
<keyword evidence="1" id="KW-0732">Signal</keyword>
<name>A0AAW2F548_9HYME</name>
<evidence type="ECO:0008006" key="4">
    <source>
        <dbReference type="Google" id="ProtNLM"/>
    </source>
</evidence>
<comment type="caution">
    <text evidence="2">The sequence shown here is derived from an EMBL/GenBank/DDBJ whole genome shotgun (WGS) entry which is preliminary data.</text>
</comment>
<organism evidence="2 3">
    <name type="scientific">Cardiocondyla obscurior</name>
    <dbReference type="NCBI Taxonomy" id="286306"/>
    <lineage>
        <taxon>Eukaryota</taxon>
        <taxon>Metazoa</taxon>
        <taxon>Ecdysozoa</taxon>
        <taxon>Arthropoda</taxon>
        <taxon>Hexapoda</taxon>
        <taxon>Insecta</taxon>
        <taxon>Pterygota</taxon>
        <taxon>Neoptera</taxon>
        <taxon>Endopterygota</taxon>
        <taxon>Hymenoptera</taxon>
        <taxon>Apocrita</taxon>
        <taxon>Aculeata</taxon>
        <taxon>Formicoidea</taxon>
        <taxon>Formicidae</taxon>
        <taxon>Myrmicinae</taxon>
        <taxon>Cardiocondyla</taxon>
    </lineage>
</organism>
<reference evidence="2 3" key="1">
    <citation type="submission" date="2023-03" db="EMBL/GenBank/DDBJ databases">
        <title>High recombination rates correlate with genetic variation in Cardiocondyla obscurior ants.</title>
        <authorList>
            <person name="Errbii M."/>
        </authorList>
    </citation>
    <scope>NUCLEOTIDE SEQUENCE [LARGE SCALE GENOMIC DNA]</scope>
    <source>
        <strain evidence="2">Alpha-2009</strain>
        <tissue evidence="2">Whole body</tissue>
    </source>
</reference>
<dbReference type="AlphaFoldDB" id="A0AAW2F548"/>
<gene>
    <name evidence="2" type="ORF">PUN28_014381</name>
</gene>
<dbReference type="EMBL" id="JADYXP020000015">
    <property type="protein sequence ID" value="KAL0109252.1"/>
    <property type="molecule type" value="Genomic_DNA"/>
</dbReference>